<feature type="chain" id="PRO_5007599507" evidence="1">
    <location>
        <begin position="17"/>
        <end position="147"/>
    </location>
</feature>
<sequence length="147" mass="17027">MIMYVMYFVCVLLASADMILRGLRHMSDASTYDVMSKNGTMIQRFYSFPELQLGLERLNVSISSIIEANDKRWIPQYEKVLVMTRDIFEIVMMAAVLVISTVRERLRNKKDKIEEQIMVDLGVRALARHGKDARLVRGQLKEADRVL</sequence>
<keyword evidence="1" id="KW-0732">Signal</keyword>
<evidence type="ECO:0000256" key="1">
    <source>
        <dbReference type="SAM" id="SignalP"/>
    </source>
</evidence>
<proteinExistence type="predicted"/>
<feature type="signal peptide" evidence="1">
    <location>
        <begin position="1"/>
        <end position="16"/>
    </location>
</feature>
<name>A0A154PH43_DUFNO</name>
<reference evidence="2 3" key="1">
    <citation type="submission" date="2015-07" db="EMBL/GenBank/DDBJ databases">
        <title>The genome of Dufourea novaeangliae.</title>
        <authorList>
            <person name="Pan H."/>
            <person name="Kapheim K."/>
        </authorList>
    </citation>
    <scope>NUCLEOTIDE SEQUENCE [LARGE SCALE GENOMIC DNA]</scope>
    <source>
        <strain evidence="2">0120121106</strain>
        <tissue evidence="2">Whole body</tissue>
    </source>
</reference>
<gene>
    <name evidence="2" type="ORF">WN55_02297</name>
</gene>
<organism evidence="2 3">
    <name type="scientific">Dufourea novaeangliae</name>
    <name type="common">Sweat bee</name>
    <dbReference type="NCBI Taxonomy" id="178035"/>
    <lineage>
        <taxon>Eukaryota</taxon>
        <taxon>Metazoa</taxon>
        <taxon>Ecdysozoa</taxon>
        <taxon>Arthropoda</taxon>
        <taxon>Hexapoda</taxon>
        <taxon>Insecta</taxon>
        <taxon>Pterygota</taxon>
        <taxon>Neoptera</taxon>
        <taxon>Endopterygota</taxon>
        <taxon>Hymenoptera</taxon>
        <taxon>Apocrita</taxon>
        <taxon>Aculeata</taxon>
        <taxon>Apoidea</taxon>
        <taxon>Anthophila</taxon>
        <taxon>Halictidae</taxon>
        <taxon>Rophitinae</taxon>
        <taxon>Dufourea</taxon>
    </lineage>
</organism>
<accession>A0A154PH43</accession>
<evidence type="ECO:0000313" key="3">
    <source>
        <dbReference type="Proteomes" id="UP000076502"/>
    </source>
</evidence>
<dbReference type="EMBL" id="KQ434905">
    <property type="protein sequence ID" value="KZC11206.1"/>
    <property type="molecule type" value="Genomic_DNA"/>
</dbReference>
<dbReference type="Proteomes" id="UP000076502">
    <property type="component" value="Unassembled WGS sequence"/>
</dbReference>
<evidence type="ECO:0000313" key="2">
    <source>
        <dbReference type="EMBL" id="KZC11206.1"/>
    </source>
</evidence>
<protein>
    <submittedName>
        <fullName evidence="2">Uncharacterized protein</fullName>
    </submittedName>
</protein>
<keyword evidence="3" id="KW-1185">Reference proteome</keyword>
<dbReference type="AlphaFoldDB" id="A0A154PH43"/>